<comment type="caution">
    <text evidence="1">The sequence shown here is derived from an EMBL/GenBank/DDBJ whole genome shotgun (WGS) entry which is preliminary data.</text>
</comment>
<dbReference type="RefSeq" id="WP_133221738.1">
    <property type="nucleotide sequence ID" value="NZ_NRSG01000160.1"/>
</dbReference>
<accession>A0ABS1D122</accession>
<keyword evidence="2" id="KW-1185">Reference proteome</keyword>
<reference evidence="1 2" key="1">
    <citation type="journal article" date="2020" name="Microorganisms">
        <title>Osmotic Adaptation and Compatible Solute Biosynthesis of Phototrophic Bacteria as Revealed from Genome Analyses.</title>
        <authorList>
            <person name="Imhoff J.F."/>
            <person name="Rahn T."/>
            <person name="Kunzel S."/>
            <person name="Keller A."/>
            <person name="Neulinger S.C."/>
        </authorList>
    </citation>
    <scope>NUCLEOTIDE SEQUENCE [LARGE SCALE GENOMIC DNA]</scope>
    <source>
        <strain evidence="1 2">DSM 15382</strain>
    </source>
</reference>
<dbReference type="EMBL" id="NRSG01000160">
    <property type="protein sequence ID" value="MBK1660256.1"/>
    <property type="molecule type" value="Genomic_DNA"/>
</dbReference>
<evidence type="ECO:0000313" key="1">
    <source>
        <dbReference type="EMBL" id="MBK1660256.1"/>
    </source>
</evidence>
<sequence length="103" mass="11423">MYVILTSKPGQFRTEPVAGVRPVEAYDYLFGERPKARFVIAALEQETKIRVIDEAEPPVLNLVPTKFLGRYESLEAARRELEHLTAFGSVRAALRPVPVAAGA</sequence>
<organism evidence="1 2">
    <name type="scientific">Paracraurococcus ruber</name>
    <dbReference type="NCBI Taxonomy" id="77675"/>
    <lineage>
        <taxon>Bacteria</taxon>
        <taxon>Pseudomonadati</taxon>
        <taxon>Pseudomonadota</taxon>
        <taxon>Alphaproteobacteria</taxon>
        <taxon>Acetobacterales</taxon>
        <taxon>Roseomonadaceae</taxon>
        <taxon>Paracraurococcus</taxon>
    </lineage>
</organism>
<name>A0ABS1D122_9PROT</name>
<gene>
    <name evidence="1" type="ORF">CKO45_18655</name>
</gene>
<evidence type="ECO:0000313" key="2">
    <source>
        <dbReference type="Proteomes" id="UP000697995"/>
    </source>
</evidence>
<proteinExistence type="predicted"/>
<protein>
    <submittedName>
        <fullName evidence="1">Ferredoxin</fullName>
    </submittedName>
</protein>
<dbReference type="Proteomes" id="UP000697995">
    <property type="component" value="Unassembled WGS sequence"/>
</dbReference>